<feature type="region of interest" description="Disordered" evidence="2">
    <location>
        <begin position="75"/>
        <end position="209"/>
    </location>
</feature>
<comment type="caution">
    <text evidence="4">The sequence shown here is derived from an EMBL/GenBank/DDBJ whole genome shotgun (WGS) entry which is preliminary data.</text>
</comment>
<reference evidence="4" key="1">
    <citation type="submission" date="2022-03" db="EMBL/GenBank/DDBJ databases">
        <authorList>
            <person name="Martin C."/>
        </authorList>
    </citation>
    <scope>NUCLEOTIDE SEQUENCE</scope>
</reference>
<protein>
    <recommendedName>
        <fullName evidence="3">RRM domain-containing protein</fullName>
    </recommendedName>
</protein>
<organism evidence="4 5">
    <name type="scientific">Owenia fusiformis</name>
    <name type="common">Polychaete worm</name>
    <dbReference type="NCBI Taxonomy" id="6347"/>
    <lineage>
        <taxon>Eukaryota</taxon>
        <taxon>Metazoa</taxon>
        <taxon>Spiralia</taxon>
        <taxon>Lophotrochozoa</taxon>
        <taxon>Annelida</taxon>
        <taxon>Polychaeta</taxon>
        <taxon>Sedentaria</taxon>
        <taxon>Canalipalpata</taxon>
        <taxon>Sabellida</taxon>
        <taxon>Oweniida</taxon>
        <taxon>Oweniidae</taxon>
        <taxon>Owenia</taxon>
    </lineage>
</organism>
<dbReference type="SUPFAM" id="SSF54928">
    <property type="entry name" value="RNA-binding domain, RBD"/>
    <property type="match status" value="1"/>
</dbReference>
<dbReference type="InterPro" id="IPR000504">
    <property type="entry name" value="RRM_dom"/>
</dbReference>
<feature type="domain" description="RRM" evidence="3">
    <location>
        <begin position="29"/>
        <end position="81"/>
    </location>
</feature>
<dbReference type="GO" id="GO:0003723">
    <property type="term" value="F:RNA binding"/>
    <property type="evidence" value="ECO:0007669"/>
    <property type="project" value="UniProtKB-UniRule"/>
</dbReference>
<keyword evidence="5" id="KW-1185">Reference proteome</keyword>
<dbReference type="Proteomes" id="UP000749559">
    <property type="component" value="Unassembled WGS sequence"/>
</dbReference>
<accession>A0A8S4PGZ8</accession>
<dbReference type="EMBL" id="CAIIXF020000008">
    <property type="protein sequence ID" value="CAH1792949.1"/>
    <property type="molecule type" value="Genomic_DNA"/>
</dbReference>
<dbReference type="InterPro" id="IPR050907">
    <property type="entry name" value="SRSF"/>
</dbReference>
<dbReference type="InterPro" id="IPR012677">
    <property type="entry name" value="Nucleotide-bd_a/b_plait_sf"/>
</dbReference>
<dbReference type="Gene3D" id="3.30.70.330">
    <property type="match status" value="1"/>
</dbReference>
<evidence type="ECO:0000313" key="4">
    <source>
        <dbReference type="EMBL" id="CAH1792949.1"/>
    </source>
</evidence>
<evidence type="ECO:0000256" key="2">
    <source>
        <dbReference type="SAM" id="MobiDB-lite"/>
    </source>
</evidence>
<sequence length="209" mass="23504">MCLQSTKRLRALKTGVRSGQKKSPFLHNSLFEKFGRVVECDIISSYGFVHMEDEEDANAAIAALDGHSLHNSKMHVELSHGKRKPRGGFRGGGGFRQGGRGGGGGYGRDSYSRGPPSRGPPRRDYGGDRFRSEPSYGRRDSYRRDSDSRDGGRDRRGPPRDSYRDRSPMGRSSDYRRPSPGRYDDRSSGSRRDPRRSPPSRRSSAYRPY</sequence>
<dbReference type="PROSITE" id="PS50102">
    <property type="entry name" value="RRM"/>
    <property type="match status" value="1"/>
</dbReference>
<evidence type="ECO:0000313" key="5">
    <source>
        <dbReference type="Proteomes" id="UP000749559"/>
    </source>
</evidence>
<feature type="compositionally biased region" description="Basic and acidic residues" evidence="2">
    <location>
        <begin position="121"/>
        <end position="196"/>
    </location>
</feature>
<dbReference type="InterPro" id="IPR035979">
    <property type="entry name" value="RBD_domain_sf"/>
</dbReference>
<feature type="compositionally biased region" description="Gly residues" evidence="2">
    <location>
        <begin position="88"/>
        <end position="107"/>
    </location>
</feature>
<evidence type="ECO:0000256" key="1">
    <source>
        <dbReference type="PROSITE-ProRule" id="PRU00176"/>
    </source>
</evidence>
<keyword evidence="1" id="KW-0694">RNA-binding</keyword>
<dbReference type="Pfam" id="PF00076">
    <property type="entry name" value="RRM_1"/>
    <property type="match status" value="1"/>
</dbReference>
<dbReference type="AlphaFoldDB" id="A0A8S4PGZ8"/>
<dbReference type="OrthoDB" id="79941at2759"/>
<dbReference type="PANTHER" id="PTHR23147">
    <property type="entry name" value="SERINE/ARGININE RICH SPLICING FACTOR"/>
    <property type="match status" value="1"/>
</dbReference>
<gene>
    <name evidence="4" type="ORF">OFUS_LOCUS17859</name>
</gene>
<evidence type="ECO:0000259" key="3">
    <source>
        <dbReference type="PROSITE" id="PS50102"/>
    </source>
</evidence>
<feature type="compositionally biased region" description="Low complexity" evidence="2">
    <location>
        <begin position="200"/>
        <end position="209"/>
    </location>
</feature>
<dbReference type="SMART" id="SM00360">
    <property type="entry name" value="RRM"/>
    <property type="match status" value="1"/>
</dbReference>
<proteinExistence type="predicted"/>
<name>A0A8S4PGZ8_OWEFU</name>